<feature type="domain" description="Lipocalin/cytosolic fatty-acid binding" evidence="4">
    <location>
        <begin position="31"/>
        <end position="165"/>
    </location>
</feature>
<dbReference type="EMBL" id="JABBNU010000006">
    <property type="protein sequence ID" value="NMM49073.1"/>
    <property type="molecule type" value="Genomic_DNA"/>
</dbReference>
<feature type="chain" id="PRO_5033202418" evidence="2">
    <location>
        <begin position="19"/>
        <end position="169"/>
    </location>
</feature>
<feature type="lipid moiety-binding region" description="S-diacylglycerol cysteine" evidence="3">
    <location>
        <position position="16"/>
    </location>
</feature>
<accession>A0A848IX21</accession>
<feature type="signal peptide" evidence="2">
    <location>
        <begin position="1"/>
        <end position="18"/>
    </location>
</feature>
<dbReference type="PRINTS" id="PR01171">
    <property type="entry name" value="BCTLIPOCALIN"/>
</dbReference>
<comment type="similarity">
    <text evidence="1 2">Belongs to the calycin superfamily. Lipocalin family.</text>
</comment>
<sequence length="169" mass="19264">MKNTFGFLIILLSLSCNSNSGSYAPLETVEVDVDKYVGKWYEIASFPNSFQEGCECTYAEYTKEDDHINVYNYCIQKGKVNDINGKAFSAGKGKLKVQFFWPFKGDYYVIDRGDNYEYALVGAPSRNSLWILSRTRQIDDKLYNRLVELAESKGFDTSQLSKTPQSDCD</sequence>
<name>A0A848IX21_9BACT</name>
<evidence type="ECO:0000256" key="3">
    <source>
        <dbReference type="PIRSR" id="PIRSR036893-52"/>
    </source>
</evidence>
<evidence type="ECO:0000313" key="6">
    <source>
        <dbReference type="Proteomes" id="UP000559010"/>
    </source>
</evidence>
<dbReference type="InterPro" id="IPR002446">
    <property type="entry name" value="Lipocalin_bac"/>
</dbReference>
<comment type="caution">
    <text evidence="5">The sequence shown here is derived from an EMBL/GenBank/DDBJ whole genome shotgun (WGS) entry which is preliminary data.</text>
</comment>
<evidence type="ECO:0000256" key="2">
    <source>
        <dbReference type="PIRNR" id="PIRNR036893"/>
    </source>
</evidence>
<dbReference type="InterPro" id="IPR022271">
    <property type="entry name" value="Lipocalin_ApoD"/>
</dbReference>
<dbReference type="PANTHER" id="PTHR10612">
    <property type="entry name" value="APOLIPOPROTEIN D"/>
    <property type="match status" value="1"/>
</dbReference>
<dbReference type="InterPro" id="IPR022272">
    <property type="entry name" value="Lipocalin_CS"/>
</dbReference>
<dbReference type="Gene3D" id="2.40.128.20">
    <property type="match status" value="1"/>
</dbReference>
<keyword evidence="3" id="KW-0564">Palmitate</keyword>
<evidence type="ECO:0000313" key="5">
    <source>
        <dbReference type="EMBL" id="NMM49073.1"/>
    </source>
</evidence>
<organism evidence="5 6">
    <name type="scientific">Marinigracilibium pacificum</name>
    <dbReference type="NCBI Taxonomy" id="2729599"/>
    <lineage>
        <taxon>Bacteria</taxon>
        <taxon>Pseudomonadati</taxon>
        <taxon>Bacteroidota</taxon>
        <taxon>Cytophagia</taxon>
        <taxon>Cytophagales</taxon>
        <taxon>Flammeovirgaceae</taxon>
        <taxon>Marinigracilibium</taxon>
    </lineage>
</organism>
<dbReference type="AlphaFoldDB" id="A0A848IX21"/>
<dbReference type="InterPro" id="IPR012674">
    <property type="entry name" value="Calycin"/>
</dbReference>
<dbReference type="PANTHER" id="PTHR10612:SF34">
    <property type="entry name" value="APOLIPOPROTEIN D"/>
    <property type="match status" value="1"/>
</dbReference>
<dbReference type="CDD" id="cd19438">
    <property type="entry name" value="lipocalin_Blc-like"/>
    <property type="match status" value="1"/>
</dbReference>
<keyword evidence="2" id="KW-0732">Signal</keyword>
<protein>
    <submittedName>
        <fullName evidence="5">Lipocalin family protein</fullName>
    </submittedName>
</protein>
<feature type="lipid moiety-binding region" description="N-palmitoyl cysteine" evidence="3">
    <location>
        <position position="16"/>
    </location>
</feature>
<dbReference type="GO" id="GO:0006950">
    <property type="term" value="P:response to stress"/>
    <property type="evidence" value="ECO:0007669"/>
    <property type="project" value="UniProtKB-ARBA"/>
</dbReference>
<reference evidence="5 6" key="1">
    <citation type="submission" date="2020-04" db="EMBL/GenBank/DDBJ databases">
        <title>Flammeovirgaceae bacterium KN852 isolated from deep sea.</title>
        <authorList>
            <person name="Zhang D.-C."/>
        </authorList>
    </citation>
    <scope>NUCLEOTIDE SEQUENCE [LARGE SCALE GENOMIC DNA]</scope>
    <source>
        <strain evidence="5 6">KN852</strain>
    </source>
</reference>
<evidence type="ECO:0000256" key="1">
    <source>
        <dbReference type="ARBA" id="ARBA00006889"/>
    </source>
</evidence>
<proteinExistence type="inferred from homology"/>
<dbReference type="RefSeq" id="WP_169681644.1">
    <property type="nucleotide sequence ID" value="NZ_JABBNU010000006.1"/>
</dbReference>
<gene>
    <name evidence="5" type="ORF">HH304_11740</name>
</gene>
<keyword evidence="3" id="KW-0449">Lipoprotein</keyword>
<evidence type="ECO:0000259" key="4">
    <source>
        <dbReference type="Pfam" id="PF08212"/>
    </source>
</evidence>
<dbReference type="InterPro" id="IPR000566">
    <property type="entry name" value="Lipocln_cytosolic_FA-bd_dom"/>
</dbReference>
<keyword evidence="6" id="KW-1185">Reference proteome</keyword>
<dbReference type="PIRSF" id="PIRSF036893">
    <property type="entry name" value="Lipocalin_ApoD"/>
    <property type="match status" value="1"/>
</dbReference>
<dbReference type="SUPFAM" id="SSF50814">
    <property type="entry name" value="Lipocalins"/>
    <property type="match status" value="1"/>
</dbReference>
<dbReference type="PROSITE" id="PS51257">
    <property type="entry name" value="PROKAR_LIPOPROTEIN"/>
    <property type="match status" value="1"/>
</dbReference>
<dbReference type="Pfam" id="PF08212">
    <property type="entry name" value="Lipocalin_2"/>
    <property type="match status" value="1"/>
</dbReference>
<dbReference type="PROSITE" id="PS00213">
    <property type="entry name" value="LIPOCALIN"/>
    <property type="match status" value="1"/>
</dbReference>
<dbReference type="Proteomes" id="UP000559010">
    <property type="component" value="Unassembled WGS sequence"/>
</dbReference>
<dbReference type="InterPro" id="IPR047202">
    <property type="entry name" value="Lipocalin_Blc-like_dom"/>
</dbReference>